<accession>A0A645C9L4</accession>
<evidence type="ECO:0000313" key="1">
    <source>
        <dbReference type="EMBL" id="MPM73004.1"/>
    </source>
</evidence>
<organism evidence="1">
    <name type="scientific">bioreactor metagenome</name>
    <dbReference type="NCBI Taxonomy" id="1076179"/>
    <lineage>
        <taxon>unclassified sequences</taxon>
        <taxon>metagenomes</taxon>
        <taxon>ecological metagenomes</taxon>
    </lineage>
</organism>
<dbReference type="AlphaFoldDB" id="A0A645C9L4"/>
<sequence length="65" mass="7819">MTTLEAQPDWKRMDIQKQINEMLIDIDQWMQQTADDRPGYTSRMTSERARLIRIENALKYARDCK</sequence>
<protein>
    <submittedName>
        <fullName evidence="1">Uncharacterized protein</fullName>
    </submittedName>
</protein>
<name>A0A645C9L4_9ZZZZ</name>
<reference evidence="1" key="1">
    <citation type="submission" date="2019-08" db="EMBL/GenBank/DDBJ databases">
        <authorList>
            <person name="Kucharzyk K."/>
            <person name="Murdoch R.W."/>
            <person name="Higgins S."/>
            <person name="Loffler F."/>
        </authorList>
    </citation>
    <scope>NUCLEOTIDE SEQUENCE</scope>
</reference>
<comment type="caution">
    <text evidence="1">The sequence shown here is derived from an EMBL/GenBank/DDBJ whole genome shotgun (WGS) entry which is preliminary data.</text>
</comment>
<proteinExistence type="predicted"/>
<gene>
    <name evidence="1" type="ORF">SDC9_119980</name>
</gene>
<dbReference type="EMBL" id="VSSQ01025095">
    <property type="protein sequence ID" value="MPM73004.1"/>
    <property type="molecule type" value="Genomic_DNA"/>
</dbReference>